<comment type="caution">
    <text evidence="5">The sequence shown here is derived from an EMBL/GenBank/DDBJ whole genome shotgun (WGS) entry which is preliminary data.</text>
</comment>
<dbReference type="InterPro" id="IPR018062">
    <property type="entry name" value="HTH_AraC-typ_CS"/>
</dbReference>
<dbReference type="SUPFAM" id="SSF51182">
    <property type="entry name" value="RmlC-like cupins"/>
    <property type="match status" value="1"/>
</dbReference>
<dbReference type="InterPro" id="IPR018060">
    <property type="entry name" value="HTH_AraC"/>
</dbReference>
<reference evidence="5 6" key="1">
    <citation type="submission" date="2022-01" db="EMBL/GenBank/DDBJ databases">
        <title>Labilibaculum sp. nov, a marine bacterium isolated from Antarctica.</title>
        <authorList>
            <person name="Dai W."/>
        </authorList>
    </citation>
    <scope>NUCLEOTIDE SEQUENCE [LARGE SCALE GENOMIC DNA]</scope>
    <source>
        <strain evidence="5 6">DW002</strain>
    </source>
</reference>
<keyword evidence="1" id="KW-0805">Transcription regulation</keyword>
<evidence type="ECO:0000256" key="3">
    <source>
        <dbReference type="ARBA" id="ARBA00023163"/>
    </source>
</evidence>
<evidence type="ECO:0000313" key="5">
    <source>
        <dbReference type="EMBL" id="MDE5420040.1"/>
    </source>
</evidence>
<dbReference type="RefSeq" id="WP_275111371.1">
    <property type="nucleotide sequence ID" value="NZ_JAKJSC010000007.1"/>
</dbReference>
<evidence type="ECO:0000313" key="6">
    <source>
        <dbReference type="Proteomes" id="UP001528920"/>
    </source>
</evidence>
<keyword evidence="3" id="KW-0804">Transcription</keyword>
<evidence type="ECO:0000256" key="1">
    <source>
        <dbReference type="ARBA" id="ARBA00023015"/>
    </source>
</evidence>
<keyword evidence="6" id="KW-1185">Reference proteome</keyword>
<dbReference type="Gene3D" id="2.60.120.10">
    <property type="entry name" value="Jelly Rolls"/>
    <property type="match status" value="1"/>
</dbReference>
<dbReference type="PANTHER" id="PTHR43280:SF27">
    <property type="entry name" value="TRANSCRIPTIONAL REGULATOR MTLR"/>
    <property type="match status" value="1"/>
</dbReference>
<organism evidence="5 6">
    <name type="scientific">Paralabilibaculum antarcticum</name>
    <dbReference type="NCBI Taxonomy" id="2912572"/>
    <lineage>
        <taxon>Bacteria</taxon>
        <taxon>Pseudomonadati</taxon>
        <taxon>Bacteroidota</taxon>
        <taxon>Bacteroidia</taxon>
        <taxon>Marinilabiliales</taxon>
        <taxon>Marinifilaceae</taxon>
        <taxon>Paralabilibaculum</taxon>
    </lineage>
</organism>
<name>A0ABT5VX89_9BACT</name>
<proteinExistence type="predicted"/>
<dbReference type="PROSITE" id="PS00041">
    <property type="entry name" value="HTH_ARAC_FAMILY_1"/>
    <property type="match status" value="1"/>
</dbReference>
<dbReference type="InterPro" id="IPR009057">
    <property type="entry name" value="Homeodomain-like_sf"/>
</dbReference>
<dbReference type="Pfam" id="PF12833">
    <property type="entry name" value="HTH_18"/>
    <property type="match status" value="1"/>
</dbReference>
<dbReference type="PROSITE" id="PS01124">
    <property type="entry name" value="HTH_ARAC_FAMILY_2"/>
    <property type="match status" value="1"/>
</dbReference>
<dbReference type="EMBL" id="JAKJSC010000007">
    <property type="protein sequence ID" value="MDE5420040.1"/>
    <property type="molecule type" value="Genomic_DNA"/>
</dbReference>
<accession>A0ABT5VX89</accession>
<protein>
    <submittedName>
        <fullName evidence="5">AraC family transcriptional regulator</fullName>
    </submittedName>
</protein>
<gene>
    <name evidence="5" type="ORF">L3049_18780</name>
</gene>
<feature type="domain" description="HTH araC/xylS-type" evidence="4">
    <location>
        <begin position="195"/>
        <end position="293"/>
    </location>
</feature>
<dbReference type="Proteomes" id="UP001528920">
    <property type="component" value="Unassembled WGS sequence"/>
</dbReference>
<dbReference type="SMART" id="SM00342">
    <property type="entry name" value="HTH_ARAC"/>
    <property type="match status" value="1"/>
</dbReference>
<dbReference type="CDD" id="cd06976">
    <property type="entry name" value="cupin_MtlR-like_N"/>
    <property type="match status" value="1"/>
</dbReference>
<dbReference type="InterPro" id="IPR011051">
    <property type="entry name" value="RmlC_Cupin_sf"/>
</dbReference>
<evidence type="ECO:0000256" key="2">
    <source>
        <dbReference type="ARBA" id="ARBA00023125"/>
    </source>
</evidence>
<dbReference type="SUPFAM" id="SSF46689">
    <property type="entry name" value="Homeodomain-like"/>
    <property type="match status" value="2"/>
</dbReference>
<keyword evidence="2" id="KW-0238">DNA-binding</keyword>
<dbReference type="Pfam" id="PF02311">
    <property type="entry name" value="AraC_binding"/>
    <property type="match status" value="1"/>
</dbReference>
<dbReference type="Gene3D" id="1.10.10.60">
    <property type="entry name" value="Homeodomain-like"/>
    <property type="match status" value="2"/>
</dbReference>
<sequence>MNEKRENRLLSVELENVAVAEKSSFKVGKYRDSFFARPWHYHPEFELLLITKGYGTRMVGDHFEEFTEGDLVLLGANLPHAWISDPHFTKKDNEDTCESIYVQFRKSVFGTQFIDIPELQSVRTILQKAERGIKIRGTQKEEIAADLLAMVNQKPIEQLLTLIRVLDKIQLSNFEELASTNYANREFSFKSDKMREVHHYIMQNFKSEIDIKACAERLNMTPSSFCRFFKKQTNVTFSVYLNYMRINLAQKLICNTQMSIKEIGYECGYTSIVYFNQKFKQLTGKSPNELRKKVLNN</sequence>
<evidence type="ECO:0000259" key="4">
    <source>
        <dbReference type="PROSITE" id="PS01124"/>
    </source>
</evidence>
<dbReference type="InterPro" id="IPR014710">
    <property type="entry name" value="RmlC-like_jellyroll"/>
</dbReference>
<dbReference type="InterPro" id="IPR003313">
    <property type="entry name" value="AraC-bd"/>
</dbReference>
<dbReference type="PANTHER" id="PTHR43280">
    <property type="entry name" value="ARAC-FAMILY TRANSCRIPTIONAL REGULATOR"/>
    <property type="match status" value="1"/>
</dbReference>